<proteinExistence type="predicted"/>
<feature type="compositionally biased region" description="Low complexity" evidence="1">
    <location>
        <begin position="1013"/>
        <end position="1026"/>
    </location>
</feature>
<name>A0ABN9RP56_9DINO</name>
<evidence type="ECO:0000256" key="2">
    <source>
        <dbReference type="SAM" id="SignalP"/>
    </source>
</evidence>
<feature type="compositionally biased region" description="Pro residues" evidence="1">
    <location>
        <begin position="954"/>
        <end position="966"/>
    </location>
</feature>
<protein>
    <submittedName>
        <fullName evidence="3">Uncharacterized protein</fullName>
    </submittedName>
</protein>
<organism evidence="3 4">
    <name type="scientific">Prorocentrum cordatum</name>
    <dbReference type="NCBI Taxonomy" id="2364126"/>
    <lineage>
        <taxon>Eukaryota</taxon>
        <taxon>Sar</taxon>
        <taxon>Alveolata</taxon>
        <taxon>Dinophyceae</taxon>
        <taxon>Prorocentrales</taxon>
        <taxon>Prorocentraceae</taxon>
        <taxon>Prorocentrum</taxon>
    </lineage>
</organism>
<feature type="region of interest" description="Disordered" evidence="1">
    <location>
        <begin position="936"/>
        <end position="1026"/>
    </location>
</feature>
<comment type="caution">
    <text evidence="3">The sequence shown here is derived from an EMBL/GenBank/DDBJ whole genome shotgun (WGS) entry which is preliminary data.</text>
</comment>
<gene>
    <name evidence="3" type="ORF">PCOR1329_LOCUS22440</name>
</gene>
<dbReference type="EMBL" id="CAUYUJ010007502">
    <property type="protein sequence ID" value="CAK0820987.1"/>
    <property type="molecule type" value="Genomic_DNA"/>
</dbReference>
<keyword evidence="2" id="KW-0732">Signal</keyword>
<keyword evidence="4" id="KW-1185">Reference proteome</keyword>
<reference evidence="3" key="1">
    <citation type="submission" date="2023-10" db="EMBL/GenBank/DDBJ databases">
        <authorList>
            <person name="Chen Y."/>
            <person name="Shah S."/>
            <person name="Dougan E. K."/>
            <person name="Thang M."/>
            <person name="Chan C."/>
        </authorList>
    </citation>
    <scope>NUCLEOTIDE SEQUENCE [LARGE SCALE GENOMIC DNA]</scope>
</reference>
<sequence>MGRRSPHPPLAAALALLLLIGGAEAWRVQETLELHRSETIKGSRLAGGRGAKQSSVLALSATAGTVDPIFLGTAVGLSALANIANVVLHAVRISRMEGTRTDLVTIQEQIFAERADACFSVRSLEVQADLLTRAIEAFVEFTGAQVPEKVHPLTISDGKLGREGTANATASKAVASDVARISKSLQVVNSHLRHAMAAAVQSACHSAASGEIVIQANVDKLSKQIEEAQEELMSAGFHLISDLTGGVLTGVIDPTKASAVLDDLDAQIKRGNVLMSSLAGLGQLATNKWEVPSGMSSFTWKTMIKGIGTMWTATTAIAITLQNAAVVDIVVQLNFILESLYNLVTGKSAEGFDIAIEVLSIVNSALRLVNDCVSLASPGGQADPSLLYVTLTISTLSSIVRLAKTSLQLQQEQGQQSEMIAQAQSTKRDATLLRSYGTCNALGTAWTLSGTAGTFMREASVAAGVSLKDLDAGLLTKVYERYAEERPSLAAKVLREALSLGTPGVTKELIQRAEALAEVAPITDFAVASDRQQLKALGALGFQPTSTVSHKARFLICRGCGDSVITGMKLVVDDEMYRGLEEHFNNVPAHFGDLRMPSDSTLNFVQLPRQEGFSMIAFAKVPRTALATHALPVLFDLSEEVFATEAHKLDEGAAATFREKAMAMLQRNEVEVLSWKTDQTYVNKYVNKFINGGYCDAHPAHWEFGILDVVAGRFLLASPDEVKDEAPLRSLVPAGLFRPGHYVTVTKGCGCRMGRLGNPYRAGALGNVAKWWMAIEDDFSSLQLQRCQWRYDVWISEKPLVDVGTVAGDGDPDLGCTISYESRELPEPVDDLSQLVEVSGYNLGTHIDWHWEQNDRYGVGTQFPGSRLLHSQEAVIGPAGPPSAIDDDGCNFTYPFQIWRKPPAALEPSEREADDAHLSAMVADFRGEPRLRALLRPLRLRRPAERPPGAGAAPRPPAPRGPPPPALRAAPARHEQALRPRAGDRCSCRRASPRTGRASCGAASASPPRTGRARAGSWTSSSASTERTATSRRRCCCTLRRVQRGTCPTSASAPRGSCRRPACLGRRAAAGRPRSTVTPSPGT</sequence>
<feature type="chain" id="PRO_5047081964" evidence="2">
    <location>
        <begin position="26"/>
        <end position="1083"/>
    </location>
</feature>
<evidence type="ECO:0000313" key="3">
    <source>
        <dbReference type="EMBL" id="CAK0820987.1"/>
    </source>
</evidence>
<evidence type="ECO:0000313" key="4">
    <source>
        <dbReference type="Proteomes" id="UP001189429"/>
    </source>
</evidence>
<evidence type="ECO:0000256" key="1">
    <source>
        <dbReference type="SAM" id="MobiDB-lite"/>
    </source>
</evidence>
<feature type="signal peptide" evidence="2">
    <location>
        <begin position="1"/>
        <end position="25"/>
    </location>
</feature>
<feature type="compositionally biased region" description="Basic and acidic residues" evidence="1">
    <location>
        <begin position="972"/>
        <end position="987"/>
    </location>
</feature>
<dbReference type="Proteomes" id="UP001189429">
    <property type="component" value="Unassembled WGS sequence"/>
</dbReference>
<accession>A0ABN9RP56</accession>